<gene>
    <name evidence="2" type="ORF">WKW79_32170</name>
</gene>
<keyword evidence="1" id="KW-0812">Transmembrane</keyword>
<dbReference type="RefSeq" id="WP_340339305.1">
    <property type="nucleotide sequence ID" value="NZ_JBBKZS010000026.1"/>
</dbReference>
<dbReference type="Proteomes" id="UP001367030">
    <property type="component" value="Unassembled WGS sequence"/>
</dbReference>
<evidence type="ECO:0000256" key="1">
    <source>
        <dbReference type="SAM" id="Phobius"/>
    </source>
</evidence>
<organism evidence="2 3">
    <name type="scientific">Variovorax robiniae</name>
    <dbReference type="NCBI Taxonomy" id="1836199"/>
    <lineage>
        <taxon>Bacteria</taxon>
        <taxon>Pseudomonadati</taxon>
        <taxon>Pseudomonadota</taxon>
        <taxon>Betaproteobacteria</taxon>
        <taxon>Burkholderiales</taxon>
        <taxon>Comamonadaceae</taxon>
        <taxon>Variovorax</taxon>
    </lineage>
</organism>
<sequence length="450" mass="47251">MTGNLGHSPHVDRPGGGANLSLQLAQCLAGTESNAWGKKWLESLNLWGDSAFSRVLCFNSQSYLAALKQATEEDNRDQRAAAAPDADPSLPLLDSLASKLKFMASRVALGDKALAFMEAFPSISQSSTLRKLAWPAHVMTLMSVKMVQGINSLPVAGKEAQLVRYMALSGAATLGSTIAKESERLGLRANDVRAAQMAGRAIKLGTVASAQKGNAGRAAMARATRAAPGTRAAMFAGLFDLGAALLKGGQVAVNADGRAATELVGNVLQGIGSIADWRAKAYEEAIFKGVRGVNVYKDPALVAGLDALNVAQLRSLQKMAFKFLLPAAMISVWFDGMDAKLSIQRNQDVLAIAQIASVFGTVFTIAATAVVAFDISVAGIAAASLGAVLGLVGAILVIGSVLAIAWLKEGEWVNWLTDCPLNKAKKPNHANLQDTLQKFANVRAELQPKS</sequence>
<protein>
    <submittedName>
        <fullName evidence="2">Uncharacterized protein</fullName>
    </submittedName>
</protein>
<comment type="caution">
    <text evidence="2">The sequence shown here is derived from an EMBL/GenBank/DDBJ whole genome shotgun (WGS) entry which is preliminary data.</text>
</comment>
<evidence type="ECO:0000313" key="2">
    <source>
        <dbReference type="EMBL" id="MEJ8859262.1"/>
    </source>
</evidence>
<keyword evidence="1" id="KW-1133">Transmembrane helix</keyword>
<dbReference type="EMBL" id="JBBKZS010000026">
    <property type="protein sequence ID" value="MEJ8859262.1"/>
    <property type="molecule type" value="Genomic_DNA"/>
</dbReference>
<accession>A0ABU8XHB7</accession>
<feature type="transmembrane region" description="Helical" evidence="1">
    <location>
        <begin position="379"/>
        <end position="407"/>
    </location>
</feature>
<keyword evidence="3" id="KW-1185">Reference proteome</keyword>
<keyword evidence="1" id="KW-0472">Membrane</keyword>
<reference evidence="2 3" key="1">
    <citation type="submission" date="2024-03" db="EMBL/GenBank/DDBJ databases">
        <title>Novel species of the genus Variovorax.</title>
        <authorList>
            <person name="Liu Q."/>
            <person name="Xin Y.-H."/>
        </authorList>
    </citation>
    <scope>NUCLEOTIDE SEQUENCE [LARGE SCALE GENOMIC DNA]</scope>
    <source>
        <strain evidence="2 3">KACC 18901</strain>
    </source>
</reference>
<feature type="transmembrane region" description="Helical" evidence="1">
    <location>
        <begin position="349"/>
        <end position="373"/>
    </location>
</feature>
<evidence type="ECO:0000313" key="3">
    <source>
        <dbReference type="Proteomes" id="UP001367030"/>
    </source>
</evidence>
<proteinExistence type="predicted"/>
<name>A0ABU8XHB7_9BURK</name>